<keyword evidence="3" id="KW-1185">Reference proteome</keyword>
<dbReference type="Pfam" id="PF04230">
    <property type="entry name" value="PS_pyruv_trans"/>
    <property type="match status" value="1"/>
</dbReference>
<dbReference type="InterPro" id="IPR007345">
    <property type="entry name" value="Polysacch_pyruvyl_Trfase"/>
</dbReference>
<evidence type="ECO:0000313" key="3">
    <source>
        <dbReference type="Proteomes" id="UP000033572"/>
    </source>
</evidence>
<dbReference type="AlphaFoldDB" id="A0A0F0KEL9"/>
<evidence type="ECO:0000259" key="1">
    <source>
        <dbReference type="Pfam" id="PF04230"/>
    </source>
</evidence>
<organism evidence="2 3">
    <name type="scientific">Microbacterium foliorum</name>
    <dbReference type="NCBI Taxonomy" id="104336"/>
    <lineage>
        <taxon>Bacteria</taxon>
        <taxon>Bacillati</taxon>
        <taxon>Actinomycetota</taxon>
        <taxon>Actinomycetes</taxon>
        <taxon>Micrococcales</taxon>
        <taxon>Microbacteriaceae</taxon>
        <taxon>Microbacterium</taxon>
    </lineage>
</organism>
<dbReference type="PANTHER" id="PTHR36836">
    <property type="entry name" value="COLANIC ACID BIOSYNTHESIS PROTEIN WCAK"/>
    <property type="match status" value="1"/>
</dbReference>
<dbReference type="PANTHER" id="PTHR36836:SF1">
    <property type="entry name" value="COLANIC ACID BIOSYNTHESIS PROTEIN WCAK"/>
    <property type="match status" value="1"/>
</dbReference>
<name>A0A0F0KEL9_9MICO</name>
<dbReference type="EMBL" id="JYIU01000045">
    <property type="protein sequence ID" value="KJL19298.1"/>
    <property type="molecule type" value="Genomic_DNA"/>
</dbReference>
<dbReference type="KEGG" id="mfol:DXT68_02720"/>
<dbReference type="GeneID" id="94443291"/>
<protein>
    <submittedName>
        <fullName evidence="2">Colanic acid biosynthesis protein</fullName>
    </submittedName>
</protein>
<dbReference type="PATRIC" id="fig|104336.4.peg.2629"/>
<feature type="domain" description="Polysaccharide pyruvyl transferase" evidence="1">
    <location>
        <begin position="19"/>
        <end position="295"/>
    </location>
</feature>
<evidence type="ECO:0000313" key="2">
    <source>
        <dbReference type="EMBL" id="KJL19298.1"/>
    </source>
</evidence>
<dbReference type="RefSeq" id="WP_045254899.1">
    <property type="nucleotide sequence ID" value="NZ_CP031425.1"/>
</dbReference>
<sequence length="358" mass="39150">MRVLIAWANDSSVNLGVRALARGSEDLVRSVWPDAEFTYLNYGRRQPEVPWTPRALVRERVTGRLGMQRWLSGFDLVWDTRSGDSFADIYGLTRHTTMSLLHEFATQAGVPSVMAPQTIGPFHTRRGRALARRNLRRSSLVFARDIVSATASAELGRPVAAVTSDLVFGIDQPTPSTVKRDVLLNVSGLLWNENPHVDAARYREAIRRIIDELLTSGRSVTIFPHVLDSQSHDNDVPVSRDLADEYDARVDLVVPADLEDARSIIAASALVIGARMHACLNALSTGTPAIAMAYSRKFAPLMDAVGWTRVVSITESGDWAGQVLAHAAAPDLRSGAEDARDKGRALLEPLVAGLKQSL</sequence>
<proteinExistence type="predicted"/>
<dbReference type="Proteomes" id="UP000033572">
    <property type="component" value="Unassembled WGS sequence"/>
</dbReference>
<accession>A0A0F0KEL9</accession>
<comment type="caution">
    <text evidence="2">The sequence shown here is derived from an EMBL/GenBank/DDBJ whole genome shotgun (WGS) entry which is preliminary data.</text>
</comment>
<gene>
    <name evidence="2" type="ORF">RN50_02583</name>
</gene>
<reference evidence="2 3" key="1">
    <citation type="submission" date="2015-02" db="EMBL/GenBank/DDBJ databases">
        <title>Draft genome sequences of ten Microbacterium spp. with emphasis on heavy metal contaminated environments.</title>
        <authorList>
            <person name="Corretto E."/>
        </authorList>
    </citation>
    <scope>NUCLEOTIDE SEQUENCE [LARGE SCALE GENOMIC DNA]</scope>
    <source>
        <strain evidence="2 3">DSM 12966</strain>
    </source>
</reference>